<dbReference type="InterPro" id="IPR036961">
    <property type="entry name" value="Kinesin_motor_dom_sf"/>
</dbReference>
<keyword evidence="2 6" id="KW-0547">Nucleotide-binding</keyword>
<dbReference type="PROSITE" id="PS00411">
    <property type="entry name" value="KINESIN_MOTOR_1"/>
    <property type="match status" value="1"/>
</dbReference>
<dbReference type="OMA" id="LMFACIW"/>
<dbReference type="SUPFAM" id="SSF52540">
    <property type="entry name" value="P-loop containing nucleoside triphosphate hydrolases"/>
    <property type="match status" value="1"/>
</dbReference>
<dbReference type="GO" id="GO:0005524">
    <property type="term" value="F:ATP binding"/>
    <property type="evidence" value="ECO:0007669"/>
    <property type="project" value="UniProtKB-UniRule"/>
</dbReference>
<organism evidence="9 10">
    <name type="scientific">Paramecium tetraurelia</name>
    <dbReference type="NCBI Taxonomy" id="5888"/>
    <lineage>
        <taxon>Eukaryota</taxon>
        <taxon>Sar</taxon>
        <taxon>Alveolata</taxon>
        <taxon>Ciliophora</taxon>
        <taxon>Intramacronucleata</taxon>
        <taxon>Oligohymenophorea</taxon>
        <taxon>Peniculida</taxon>
        <taxon>Parameciidae</taxon>
        <taxon>Paramecium</taxon>
    </lineage>
</organism>
<evidence type="ECO:0000256" key="6">
    <source>
        <dbReference type="PROSITE-ProRule" id="PRU00283"/>
    </source>
</evidence>
<feature type="binding site" evidence="6">
    <location>
        <begin position="101"/>
        <end position="108"/>
    </location>
    <ligand>
        <name>ATP</name>
        <dbReference type="ChEBI" id="CHEBI:30616"/>
    </ligand>
</feature>
<reference evidence="9 10" key="1">
    <citation type="journal article" date="2006" name="Nature">
        <title>Global trends of whole-genome duplications revealed by the ciliate Paramecium tetraurelia.</title>
        <authorList>
            <consortium name="Genoscope"/>
            <person name="Aury J.-M."/>
            <person name="Jaillon O."/>
            <person name="Duret L."/>
            <person name="Noel B."/>
            <person name="Jubin C."/>
            <person name="Porcel B.M."/>
            <person name="Segurens B."/>
            <person name="Daubin V."/>
            <person name="Anthouard V."/>
            <person name="Aiach N."/>
            <person name="Arnaiz O."/>
            <person name="Billaut A."/>
            <person name="Beisson J."/>
            <person name="Blanc I."/>
            <person name="Bouhouche K."/>
            <person name="Camara F."/>
            <person name="Duharcourt S."/>
            <person name="Guigo R."/>
            <person name="Gogendeau D."/>
            <person name="Katinka M."/>
            <person name="Keller A.-M."/>
            <person name="Kissmehl R."/>
            <person name="Klotz C."/>
            <person name="Koll F."/>
            <person name="Le Moue A."/>
            <person name="Lepere C."/>
            <person name="Malinsky S."/>
            <person name="Nowacki M."/>
            <person name="Nowak J.K."/>
            <person name="Plattner H."/>
            <person name="Poulain J."/>
            <person name="Ruiz F."/>
            <person name="Serrano V."/>
            <person name="Zagulski M."/>
            <person name="Dessen P."/>
            <person name="Betermier M."/>
            <person name="Weissenbach J."/>
            <person name="Scarpelli C."/>
            <person name="Schachter V."/>
            <person name="Sperling L."/>
            <person name="Meyer E."/>
            <person name="Cohen J."/>
            <person name="Wincker P."/>
        </authorList>
    </citation>
    <scope>NUCLEOTIDE SEQUENCE [LARGE SCALE GENOMIC DNA]</scope>
    <source>
        <strain evidence="9 10">Stock d4-2</strain>
    </source>
</reference>
<dbReference type="GeneID" id="5041617"/>
<dbReference type="GO" id="GO:0005871">
    <property type="term" value="C:kinesin complex"/>
    <property type="evidence" value="ECO:0000318"/>
    <property type="project" value="GO_Central"/>
</dbReference>
<accession>A0DZG8</accession>
<dbReference type="GO" id="GO:0005874">
    <property type="term" value="C:microtubule"/>
    <property type="evidence" value="ECO:0000318"/>
    <property type="project" value="GO_Central"/>
</dbReference>
<dbReference type="PANTHER" id="PTHR47968:SF36">
    <property type="entry name" value="KINESIN HEAVY CHAIN ISOFORM X1"/>
    <property type="match status" value="1"/>
</dbReference>
<dbReference type="eggNOG" id="KOG4280">
    <property type="taxonomic scope" value="Eukaryota"/>
</dbReference>
<dbReference type="SMART" id="SM00129">
    <property type="entry name" value="KISc"/>
    <property type="match status" value="1"/>
</dbReference>
<dbReference type="HOGENOM" id="CLU_001485_16_2_1"/>
<dbReference type="InterPro" id="IPR056524">
    <property type="entry name" value="KIF6/9_C"/>
</dbReference>
<dbReference type="STRING" id="5888.A0DZG8"/>
<evidence type="ECO:0000256" key="2">
    <source>
        <dbReference type="ARBA" id="ARBA00022741"/>
    </source>
</evidence>
<evidence type="ECO:0000259" key="8">
    <source>
        <dbReference type="PROSITE" id="PS50067"/>
    </source>
</evidence>
<dbReference type="Pfam" id="PF23735">
    <property type="entry name" value="KIF9"/>
    <property type="match status" value="1"/>
</dbReference>
<sequence length="727" mass="83680">MVKTPIKVIVRTRPTVEFAYKNININENTGHIAINIPKSAEQGMNIDFKLKGFVNHQQEDWGFTFDKVLQNASQEVVFDICGKELIHSALGGYSGTIMAYGQTGAGKTFTMMGSQIDYKYRGMMPRCISLLFQEIEARYEQQITVGVSYLEIYNEMMYDLLAGGDQNTGLAIQEDNNGYVQVKGLTIKKCQTEEDAIAQLFEGETNRTISEHKLNKASSRSHCVFTVHLEIRSRVESAEKVIISKLNLVDLAGSERTKKTGSEGRTLLEAQFINKSLSFLEQVVVALSEKQRDHIPYRQSKLTNLLKDSIGGNSKTVMIANIWPEKNQLEETISTLKFAQRMMKVTNESTVRVNLDPQVLIKKYEKEIKDLRQELAMHDTLANRGRIQYEPYTPEQQYKQQQIAQQFLNGELEDIDIDSLRQVKELFFQFRNLYRNLVKDLENKNYVPRTEKEPDVSKKKSDQVKTVDPVGYEENKNGFGLGKARKDAKPTTNIENLVNIPKDEFKQLDEKAQQELRKESQITEANKESTIEKRIVNVDKQQAFTDFKNKEGSSINQQILENINQLKEKKESIISLSEVSIQLKQRIERKKGVIEQKQLNKNQEEIAQGIIDEEEYVTLKELKELKKELKQNQENIKNLKSEIILIDQSIVQSKQALVSKFEEHFLKKYGLTLQDINNPLVNQKEEEYSINDPSEQDDVDQDALAYIRAKNKVTQLQKARKQEKMHK</sequence>
<keyword evidence="3 6" id="KW-0067">ATP-binding</keyword>
<evidence type="ECO:0000256" key="3">
    <source>
        <dbReference type="ARBA" id="ARBA00022840"/>
    </source>
</evidence>
<dbReference type="InterPro" id="IPR027417">
    <property type="entry name" value="P-loop_NTPase"/>
</dbReference>
<dbReference type="PROSITE" id="PS50067">
    <property type="entry name" value="KINESIN_MOTOR_2"/>
    <property type="match status" value="1"/>
</dbReference>
<keyword evidence="10" id="KW-1185">Reference proteome</keyword>
<proteinExistence type="inferred from homology"/>
<dbReference type="GO" id="GO:0005737">
    <property type="term" value="C:cytoplasm"/>
    <property type="evidence" value="ECO:0000318"/>
    <property type="project" value="GO_Central"/>
</dbReference>
<feature type="domain" description="Kinesin motor" evidence="8">
    <location>
        <begin position="5"/>
        <end position="345"/>
    </location>
</feature>
<gene>
    <name evidence="9" type="ORF">GSPATT00021602001</name>
</gene>
<dbReference type="RefSeq" id="XP_001455832.1">
    <property type="nucleotide sequence ID" value="XM_001455795.2"/>
</dbReference>
<evidence type="ECO:0000256" key="1">
    <source>
        <dbReference type="ARBA" id="ARBA00022701"/>
    </source>
</evidence>
<protein>
    <recommendedName>
        <fullName evidence="7">Kinesin-like protein</fullName>
    </recommendedName>
</protein>
<keyword evidence="5 6" id="KW-0505">Motor protein</keyword>
<keyword evidence="1 7" id="KW-0493">Microtubule</keyword>
<dbReference type="GO" id="GO:0007018">
    <property type="term" value="P:microtubule-based movement"/>
    <property type="evidence" value="ECO:0000318"/>
    <property type="project" value="GO_Central"/>
</dbReference>
<dbReference type="AlphaFoldDB" id="A0DZG8"/>
<evidence type="ECO:0000256" key="5">
    <source>
        <dbReference type="ARBA" id="ARBA00023175"/>
    </source>
</evidence>
<name>A0DZG8_PARTE</name>
<dbReference type="KEGG" id="ptm:GSPATT00021602001"/>
<dbReference type="InterPro" id="IPR019821">
    <property type="entry name" value="Kinesin_motor_CS"/>
</dbReference>
<evidence type="ECO:0000256" key="4">
    <source>
        <dbReference type="ARBA" id="ARBA00023054"/>
    </source>
</evidence>
<dbReference type="GO" id="GO:0016887">
    <property type="term" value="F:ATP hydrolysis activity"/>
    <property type="evidence" value="ECO:0000318"/>
    <property type="project" value="GO_Central"/>
</dbReference>
<dbReference type="Proteomes" id="UP000000600">
    <property type="component" value="Unassembled WGS sequence"/>
</dbReference>
<dbReference type="InterPro" id="IPR027640">
    <property type="entry name" value="Kinesin-like_fam"/>
</dbReference>
<evidence type="ECO:0000313" key="10">
    <source>
        <dbReference type="Proteomes" id="UP000000600"/>
    </source>
</evidence>
<dbReference type="PRINTS" id="PR00380">
    <property type="entry name" value="KINESINHEAVY"/>
</dbReference>
<dbReference type="InParanoid" id="A0DZG8"/>
<keyword evidence="4" id="KW-0175">Coiled coil</keyword>
<evidence type="ECO:0000256" key="7">
    <source>
        <dbReference type="RuleBase" id="RU000394"/>
    </source>
</evidence>
<dbReference type="PANTHER" id="PTHR47968">
    <property type="entry name" value="CENTROMERE PROTEIN E"/>
    <property type="match status" value="1"/>
</dbReference>
<dbReference type="Pfam" id="PF00225">
    <property type="entry name" value="Kinesin"/>
    <property type="match status" value="1"/>
</dbReference>
<comment type="similarity">
    <text evidence="6 7">Belongs to the TRAFAC class myosin-kinesin ATPase superfamily. Kinesin family.</text>
</comment>
<evidence type="ECO:0000313" key="9">
    <source>
        <dbReference type="EMBL" id="CAK88435.1"/>
    </source>
</evidence>
<dbReference type="EMBL" id="CT868650">
    <property type="protein sequence ID" value="CAK88435.1"/>
    <property type="molecule type" value="Genomic_DNA"/>
</dbReference>
<dbReference type="InterPro" id="IPR001752">
    <property type="entry name" value="Kinesin_motor_dom"/>
</dbReference>
<dbReference type="GO" id="GO:0003777">
    <property type="term" value="F:microtubule motor activity"/>
    <property type="evidence" value="ECO:0000318"/>
    <property type="project" value="GO_Central"/>
</dbReference>
<dbReference type="GO" id="GO:0008017">
    <property type="term" value="F:microtubule binding"/>
    <property type="evidence" value="ECO:0000318"/>
    <property type="project" value="GO_Central"/>
</dbReference>
<dbReference type="Gene3D" id="3.40.850.10">
    <property type="entry name" value="Kinesin motor domain"/>
    <property type="match status" value="1"/>
</dbReference>
<dbReference type="OrthoDB" id="3176171at2759"/>